<proteinExistence type="predicted"/>
<reference evidence="1 2" key="1">
    <citation type="submission" date="2023-12" db="EMBL/GenBank/DDBJ databases">
        <title>30 novel species of actinomycetes from the DSMZ collection.</title>
        <authorList>
            <person name="Nouioui I."/>
        </authorList>
    </citation>
    <scope>NUCLEOTIDE SEQUENCE [LARGE SCALE GENOMIC DNA]</scope>
    <source>
        <strain evidence="1 2">DSM 41528</strain>
    </source>
</reference>
<name>A0ABU7NIN0_9ACTN</name>
<evidence type="ECO:0000313" key="1">
    <source>
        <dbReference type="EMBL" id="MEE4418722.1"/>
    </source>
</evidence>
<comment type="caution">
    <text evidence="1">The sequence shown here is derived from an EMBL/GenBank/DDBJ whole genome shotgun (WGS) entry which is preliminary data.</text>
</comment>
<protein>
    <submittedName>
        <fullName evidence="1">Uncharacterized protein</fullName>
    </submittedName>
</protein>
<organism evidence="1 2">
    <name type="scientific">Streptomyces bugieae</name>
    <dbReference type="NCBI Taxonomy" id="3098223"/>
    <lineage>
        <taxon>Bacteria</taxon>
        <taxon>Bacillati</taxon>
        <taxon>Actinomycetota</taxon>
        <taxon>Actinomycetes</taxon>
        <taxon>Kitasatosporales</taxon>
        <taxon>Streptomycetaceae</taxon>
        <taxon>Streptomyces</taxon>
    </lineage>
</organism>
<keyword evidence="2" id="KW-1185">Reference proteome</keyword>
<dbReference type="RefSeq" id="WP_330820724.1">
    <property type="nucleotide sequence ID" value="NZ_JAZBJP010000001.1"/>
</dbReference>
<dbReference type="EMBL" id="JAZBJP010000001">
    <property type="protein sequence ID" value="MEE4418722.1"/>
    <property type="molecule type" value="Genomic_DNA"/>
</dbReference>
<sequence>MTGELAPVNRVLHDAGVGVRLWITGPDYDVTCQPRLTGPRAGDAAVRFFLIALYGLDQGVQRAYFYNWGGAKIPVVLQVEGKPPTPAALAVDRLRDVFYVNAHCTYRGQRHSWGISFTERGGSHGKWVQVHNDQHYYIKQVTC</sequence>
<dbReference type="Proteomes" id="UP001307760">
    <property type="component" value="Unassembled WGS sequence"/>
</dbReference>
<evidence type="ECO:0000313" key="2">
    <source>
        <dbReference type="Proteomes" id="UP001307760"/>
    </source>
</evidence>
<accession>A0ABU7NIN0</accession>
<gene>
    <name evidence="1" type="ORF">V2J85_05065</name>
</gene>